<dbReference type="Proteomes" id="UP000249390">
    <property type="component" value="Unassembled WGS sequence"/>
</dbReference>
<comment type="caution">
    <text evidence="2">The sequence shown here is derived from an EMBL/GenBank/DDBJ whole genome shotgun (WGS) entry which is preliminary data.</text>
</comment>
<dbReference type="EMBL" id="NQVE01000183">
    <property type="protein sequence ID" value="RAL41812.1"/>
    <property type="molecule type" value="Genomic_DNA"/>
</dbReference>
<organism evidence="2 3">
    <name type="scientific">Cuscuta australis</name>
    <dbReference type="NCBI Taxonomy" id="267555"/>
    <lineage>
        <taxon>Eukaryota</taxon>
        <taxon>Viridiplantae</taxon>
        <taxon>Streptophyta</taxon>
        <taxon>Embryophyta</taxon>
        <taxon>Tracheophyta</taxon>
        <taxon>Spermatophyta</taxon>
        <taxon>Magnoliopsida</taxon>
        <taxon>eudicotyledons</taxon>
        <taxon>Gunneridae</taxon>
        <taxon>Pentapetalae</taxon>
        <taxon>asterids</taxon>
        <taxon>lamiids</taxon>
        <taxon>Solanales</taxon>
        <taxon>Convolvulaceae</taxon>
        <taxon>Cuscuteae</taxon>
        <taxon>Cuscuta</taxon>
        <taxon>Cuscuta subgen. Grammica</taxon>
        <taxon>Cuscuta sect. Cleistogrammica</taxon>
    </lineage>
</organism>
<dbReference type="AlphaFoldDB" id="A0A328D7K7"/>
<evidence type="ECO:0000313" key="2">
    <source>
        <dbReference type="EMBL" id="RAL41812.1"/>
    </source>
</evidence>
<gene>
    <name evidence="2" type="ORF">DM860_008994</name>
</gene>
<protein>
    <recommendedName>
        <fullName evidence="4">Longin domain-containing protein</fullName>
    </recommendedName>
</protein>
<evidence type="ECO:0000313" key="3">
    <source>
        <dbReference type="Proteomes" id="UP000249390"/>
    </source>
</evidence>
<proteinExistence type="predicted"/>
<evidence type="ECO:0000256" key="1">
    <source>
        <dbReference type="SAM" id="SignalP"/>
    </source>
</evidence>
<sequence length="121" mass="13950">MLYCFYFHIVFWMLIQALLSRGPLQEADFKSIFNVVTEKSPGSHPFLHVFLSLNNRFICTYSSDIQAIELVFTHIAPERLFLSLKSFFNVLVEKVQTFTGCVKKYCFHPVLSAVNFGICSI</sequence>
<evidence type="ECO:0008006" key="4">
    <source>
        <dbReference type="Google" id="ProtNLM"/>
    </source>
</evidence>
<feature type="signal peptide" evidence="1">
    <location>
        <begin position="1"/>
        <end position="20"/>
    </location>
</feature>
<name>A0A328D7K7_9ASTE</name>
<feature type="chain" id="PRO_5016342645" description="Longin domain-containing protein" evidence="1">
    <location>
        <begin position="21"/>
        <end position="121"/>
    </location>
</feature>
<accession>A0A328D7K7</accession>
<keyword evidence="1" id="KW-0732">Signal</keyword>
<keyword evidence="3" id="KW-1185">Reference proteome</keyword>
<reference evidence="2 3" key="1">
    <citation type="submission" date="2018-06" db="EMBL/GenBank/DDBJ databases">
        <title>The Genome of Cuscuta australis (Dodder) Provides Insight into the Evolution of Plant Parasitism.</title>
        <authorList>
            <person name="Liu H."/>
        </authorList>
    </citation>
    <scope>NUCLEOTIDE SEQUENCE [LARGE SCALE GENOMIC DNA]</scope>
    <source>
        <strain evidence="3">cv. Yunnan</strain>
        <tissue evidence="2">Vines</tissue>
    </source>
</reference>